<dbReference type="InParanoid" id="D8SIZ0"/>
<dbReference type="Proteomes" id="UP000001514">
    <property type="component" value="Unassembled WGS sequence"/>
</dbReference>
<evidence type="ECO:0000313" key="1">
    <source>
        <dbReference type="EMBL" id="EFJ15707.1"/>
    </source>
</evidence>
<gene>
    <name evidence="1" type="ORF">SELMODRAFT_422605</name>
</gene>
<dbReference type="HOGENOM" id="CLU_1879008_0_0_1"/>
<dbReference type="AlphaFoldDB" id="D8SIZ0"/>
<sequence>MEMMYGQVIPVDPELVEQQQLEGKGNHYAYTLRFVMFCILNTTNPSKSVDFYHADLEIPRFYGCAFASVGDPDPEIHNYDFKMQVEVITHSTIVRTAGLKSQRFRIYQMPTGKLLQDCKYASADEWYSRDAELKLD</sequence>
<accession>D8SIZ0</accession>
<name>D8SIZ0_SELML</name>
<organism evidence="2">
    <name type="scientific">Selaginella moellendorffii</name>
    <name type="common">Spikemoss</name>
    <dbReference type="NCBI Taxonomy" id="88036"/>
    <lineage>
        <taxon>Eukaryota</taxon>
        <taxon>Viridiplantae</taxon>
        <taxon>Streptophyta</taxon>
        <taxon>Embryophyta</taxon>
        <taxon>Tracheophyta</taxon>
        <taxon>Lycopodiopsida</taxon>
        <taxon>Selaginellales</taxon>
        <taxon>Selaginellaceae</taxon>
        <taxon>Selaginella</taxon>
    </lineage>
</organism>
<keyword evidence="2" id="KW-1185">Reference proteome</keyword>
<dbReference type="Gramene" id="EFJ15707">
    <property type="protein sequence ID" value="EFJ15707"/>
    <property type="gene ID" value="SELMODRAFT_422605"/>
</dbReference>
<protein>
    <submittedName>
        <fullName evidence="1">Uncharacterized protein</fullName>
    </submittedName>
</protein>
<dbReference type="EMBL" id="GL377622">
    <property type="protein sequence ID" value="EFJ15707.1"/>
    <property type="molecule type" value="Genomic_DNA"/>
</dbReference>
<dbReference type="KEGG" id="smo:SELMODRAFT_422605"/>
<evidence type="ECO:0000313" key="2">
    <source>
        <dbReference type="Proteomes" id="UP000001514"/>
    </source>
</evidence>
<reference evidence="1 2" key="1">
    <citation type="journal article" date="2011" name="Science">
        <title>The Selaginella genome identifies genetic changes associated with the evolution of vascular plants.</title>
        <authorList>
            <person name="Banks J.A."/>
            <person name="Nishiyama T."/>
            <person name="Hasebe M."/>
            <person name="Bowman J.L."/>
            <person name="Gribskov M."/>
            <person name="dePamphilis C."/>
            <person name="Albert V.A."/>
            <person name="Aono N."/>
            <person name="Aoyama T."/>
            <person name="Ambrose B.A."/>
            <person name="Ashton N.W."/>
            <person name="Axtell M.J."/>
            <person name="Barker E."/>
            <person name="Barker M.S."/>
            <person name="Bennetzen J.L."/>
            <person name="Bonawitz N.D."/>
            <person name="Chapple C."/>
            <person name="Cheng C."/>
            <person name="Correa L.G."/>
            <person name="Dacre M."/>
            <person name="DeBarry J."/>
            <person name="Dreyer I."/>
            <person name="Elias M."/>
            <person name="Engstrom E.M."/>
            <person name="Estelle M."/>
            <person name="Feng L."/>
            <person name="Finet C."/>
            <person name="Floyd S.K."/>
            <person name="Frommer W.B."/>
            <person name="Fujita T."/>
            <person name="Gramzow L."/>
            <person name="Gutensohn M."/>
            <person name="Harholt J."/>
            <person name="Hattori M."/>
            <person name="Heyl A."/>
            <person name="Hirai T."/>
            <person name="Hiwatashi Y."/>
            <person name="Ishikawa M."/>
            <person name="Iwata M."/>
            <person name="Karol K.G."/>
            <person name="Koehler B."/>
            <person name="Kolukisaoglu U."/>
            <person name="Kubo M."/>
            <person name="Kurata T."/>
            <person name="Lalonde S."/>
            <person name="Li K."/>
            <person name="Li Y."/>
            <person name="Litt A."/>
            <person name="Lyons E."/>
            <person name="Manning G."/>
            <person name="Maruyama T."/>
            <person name="Michael T.P."/>
            <person name="Mikami K."/>
            <person name="Miyazaki S."/>
            <person name="Morinaga S."/>
            <person name="Murata T."/>
            <person name="Mueller-Roeber B."/>
            <person name="Nelson D.R."/>
            <person name="Obara M."/>
            <person name="Oguri Y."/>
            <person name="Olmstead R.G."/>
            <person name="Onodera N."/>
            <person name="Petersen B.L."/>
            <person name="Pils B."/>
            <person name="Prigge M."/>
            <person name="Rensing S.A."/>
            <person name="Riano-Pachon D.M."/>
            <person name="Roberts A.W."/>
            <person name="Sato Y."/>
            <person name="Scheller H.V."/>
            <person name="Schulz B."/>
            <person name="Schulz C."/>
            <person name="Shakirov E.V."/>
            <person name="Shibagaki N."/>
            <person name="Shinohara N."/>
            <person name="Shippen D.E."/>
            <person name="Soerensen I."/>
            <person name="Sotooka R."/>
            <person name="Sugimoto N."/>
            <person name="Sugita M."/>
            <person name="Sumikawa N."/>
            <person name="Tanurdzic M."/>
            <person name="Theissen G."/>
            <person name="Ulvskov P."/>
            <person name="Wakazuki S."/>
            <person name="Weng J.K."/>
            <person name="Willats W.W."/>
            <person name="Wipf D."/>
            <person name="Wolf P.G."/>
            <person name="Yang L."/>
            <person name="Zimmer A.D."/>
            <person name="Zhu Q."/>
            <person name="Mitros T."/>
            <person name="Hellsten U."/>
            <person name="Loque D."/>
            <person name="Otillar R."/>
            <person name="Salamov A."/>
            <person name="Schmutz J."/>
            <person name="Shapiro H."/>
            <person name="Lindquist E."/>
            <person name="Lucas S."/>
            <person name="Rokhsar D."/>
            <person name="Grigoriev I.V."/>
        </authorList>
    </citation>
    <scope>NUCLEOTIDE SEQUENCE [LARGE SCALE GENOMIC DNA]</scope>
</reference>
<proteinExistence type="predicted"/>